<evidence type="ECO:0000256" key="3">
    <source>
        <dbReference type="ARBA" id="ARBA00022502"/>
    </source>
</evidence>
<evidence type="ECO:0000256" key="7">
    <source>
        <dbReference type="ARBA" id="ARBA00022824"/>
    </source>
</evidence>
<feature type="transmembrane region" description="Helical" evidence="10">
    <location>
        <begin position="289"/>
        <end position="310"/>
    </location>
</feature>
<dbReference type="RefSeq" id="WP_246298021.1">
    <property type="nucleotide sequence ID" value="NZ_BAAAPX010000001.1"/>
</dbReference>
<proteinExistence type="predicted"/>
<keyword evidence="8 10" id="KW-1133">Transmembrane helix</keyword>
<dbReference type="GO" id="GO:0031501">
    <property type="term" value="C:mannosyltransferase complex"/>
    <property type="evidence" value="ECO:0007669"/>
    <property type="project" value="TreeGrafter"/>
</dbReference>
<dbReference type="GO" id="GO:0006506">
    <property type="term" value="P:GPI anchor biosynthetic process"/>
    <property type="evidence" value="ECO:0007669"/>
    <property type="project" value="UniProtKB-UniPathway"/>
</dbReference>
<evidence type="ECO:0000256" key="6">
    <source>
        <dbReference type="ARBA" id="ARBA00022692"/>
    </source>
</evidence>
<evidence type="ECO:0000313" key="12">
    <source>
        <dbReference type="Proteomes" id="UP000589620"/>
    </source>
</evidence>
<dbReference type="PANTHER" id="PTHR12468:SF2">
    <property type="entry name" value="GPI MANNOSYLTRANSFERASE 2"/>
    <property type="match status" value="1"/>
</dbReference>
<keyword evidence="12" id="KW-1185">Reference proteome</keyword>
<dbReference type="AlphaFoldDB" id="A0A852SYV7"/>
<sequence length="414" mass="45273">MTAGTTSTRRPELLGRPMAVPRRLRFAGRDVPWWAAVLVLYAVSRLLTTTLMLALFITANVAHWDYASPRMNPTFFTFSGSWDGSYYSQIVEQGYPTSLPRDSDGSVQQNPWAFLPLFPMVVRVVMVLTGLSFYPAGFAVALVFGAAASVVLFRLVAARAGVSSAFWATAFFCFGPLSFVLQIAYAESMFFFLMFAALLAMLQRKYWLMLPFGVAAAFTRPGALALPLALAIVLVVRMVLVRRGADAFRPRERLTMLLTGGLMALAGLAWPIIAAVVTGTGDAYVATELSWWTGFIGTVAFIPLTPWFLLSWRYLSILGALIVLAIVAGFAWVLTRPSVRALGTETVAYAASYGLYLFAVFLPQQSTFRLLLPLAPLAGARGLTRHRTARKAVLIAGIALQPVAIVLLWFIGYP</sequence>
<dbReference type="Proteomes" id="UP000589620">
    <property type="component" value="Unassembled WGS sequence"/>
</dbReference>
<keyword evidence="4" id="KW-0328">Glycosyltransferase</keyword>
<protein>
    <recommendedName>
        <fullName evidence="13">Mannosyltransferase PIG-V</fullName>
    </recommendedName>
</protein>
<dbReference type="InterPro" id="IPR007315">
    <property type="entry name" value="PIG-V/Gpi18"/>
</dbReference>
<feature type="transmembrane region" description="Helical" evidence="10">
    <location>
        <begin position="317"/>
        <end position="335"/>
    </location>
</feature>
<evidence type="ECO:0000256" key="8">
    <source>
        <dbReference type="ARBA" id="ARBA00022989"/>
    </source>
</evidence>
<comment type="subcellular location">
    <subcellularLocation>
        <location evidence="1">Endoplasmic reticulum membrane</location>
        <topology evidence="1">Multi-pass membrane protein</topology>
    </subcellularLocation>
</comment>
<evidence type="ECO:0000256" key="10">
    <source>
        <dbReference type="SAM" id="Phobius"/>
    </source>
</evidence>
<dbReference type="UniPathway" id="UPA00196"/>
<comment type="pathway">
    <text evidence="2">Glycolipid biosynthesis; glycosylphosphatidylinositol-anchor biosynthesis.</text>
</comment>
<feature type="transmembrane region" description="Helical" evidence="10">
    <location>
        <begin position="169"/>
        <end position="202"/>
    </location>
</feature>
<feature type="transmembrane region" description="Helical" evidence="10">
    <location>
        <begin position="254"/>
        <end position="277"/>
    </location>
</feature>
<name>A0A852SYV7_9MICO</name>
<feature type="transmembrane region" description="Helical" evidence="10">
    <location>
        <begin position="137"/>
        <end position="157"/>
    </location>
</feature>
<keyword evidence="9 10" id="KW-0472">Membrane</keyword>
<dbReference type="PANTHER" id="PTHR12468">
    <property type="entry name" value="GPI MANNOSYLTRANSFERASE 2"/>
    <property type="match status" value="1"/>
</dbReference>
<dbReference type="GO" id="GO:0004376">
    <property type="term" value="F:GPI mannosyltransferase activity"/>
    <property type="evidence" value="ECO:0007669"/>
    <property type="project" value="InterPro"/>
</dbReference>
<feature type="transmembrane region" description="Helical" evidence="10">
    <location>
        <begin position="222"/>
        <end position="242"/>
    </location>
</feature>
<reference evidence="11 12" key="1">
    <citation type="submission" date="2020-07" db="EMBL/GenBank/DDBJ databases">
        <title>Sequencing the genomes of 1000 actinobacteria strains.</title>
        <authorList>
            <person name="Klenk H.-P."/>
        </authorList>
    </citation>
    <scope>NUCLEOTIDE SEQUENCE [LARGE SCALE GENOMIC DNA]</scope>
    <source>
        <strain evidence="11 12">DSM 23871</strain>
    </source>
</reference>
<accession>A0A852SYV7</accession>
<evidence type="ECO:0000256" key="1">
    <source>
        <dbReference type="ARBA" id="ARBA00004477"/>
    </source>
</evidence>
<dbReference type="GO" id="GO:0016020">
    <property type="term" value="C:membrane"/>
    <property type="evidence" value="ECO:0007669"/>
    <property type="project" value="GOC"/>
</dbReference>
<evidence type="ECO:0008006" key="13">
    <source>
        <dbReference type="Google" id="ProtNLM"/>
    </source>
</evidence>
<keyword evidence="5" id="KW-0808">Transferase</keyword>
<keyword evidence="7" id="KW-0256">Endoplasmic reticulum</keyword>
<feature type="transmembrane region" description="Helical" evidence="10">
    <location>
        <begin position="33"/>
        <end position="62"/>
    </location>
</feature>
<feature type="transmembrane region" description="Helical" evidence="10">
    <location>
        <begin position="392"/>
        <end position="411"/>
    </location>
</feature>
<evidence type="ECO:0000313" key="11">
    <source>
        <dbReference type="EMBL" id="NYD74329.1"/>
    </source>
</evidence>
<dbReference type="EMBL" id="JACCBJ010000001">
    <property type="protein sequence ID" value="NYD74329.1"/>
    <property type="molecule type" value="Genomic_DNA"/>
</dbReference>
<evidence type="ECO:0000256" key="9">
    <source>
        <dbReference type="ARBA" id="ARBA00023136"/>
    </source>
</evidence>
<evidence type="ECO:0000256" key="2">
    <source>
        <dbReference type="ARBA" id="ARBA00004687"/>
    </source>
</evidence>
<feature type="transmembrane region" description="Helical" evidence="10">
    <location>
        <begin position="347"/>
        <end position="372"/>
    </location>
</feature>
<keyword evidence="3" id="KW-0337">GPI-anchor biosynthesis</keyword>
<organism evidence="11 12">
    <name type="scientific">Leifsonia soli</name>
    <dbReference type="NCBI Taxonomy" id="582665"/>
    <lineage>
        <taxon>Bacteria</taxon>
        <taxon>Bacillati</taxon>
        <taxon>Actinomycetota</taxon>
        <taxon>Actinomycetes</taxon>
        <taxon>Micrococcales</taxon>
        <taxon>Microbacteriaceae</taxon>
        <taxon>Leifsonia</taxon>
    </lineage>
</organism>
<keyword evidence="6 10" id="KW-0812">Transmembrane</keyword>
<evidence type="ECO:0000256" key="4">
    <source>
        <dbReference type="ARBA" id="ARBA00022676"/>
    </source>
</evidence>
<comment type="caution">
    <text evidence="11">The sequence shown here is derived from an EMBL/GenBank/DDBJ whole genome shotgun (WGS) entry which is preliminary data.</text>
</comment>
<gene>
    <name evidence="11" type="ORF">BJ963_001848</name>
</gene>
<dbReference type="GO" id="GO:0000009">
    <property type="term" value="F:alpha-1,6-mannosyltransferase activity"/>
    <property type="evidence" value="ECO:0007669"/>
    <property type="project" value="InterPro"/>
</dbReference>
<evidence type="ECO:0000256" key="5">
    <source>
        <dbReference type="ARBA" id="ARBA00022679"/>
    </source>
</evidence>